<evidence type="ECO:0000256" key="1">
    <source>
        <dbReference type="ARBA" id="ARBA00001974"/>
    </source>
</evidence>
<dbReference type="Proteomes" id="UP000694408">
    <property type="component" value="Unplaced"/>
</dbReference>
<dbReference type="AlphaFoldDB" id="A0A8C5JND3"/>
<evidence type="ECO:0000259" key="4">
    <source>
        <dbReference type="Pfam" id="PF01134"/>
    </source>
</evidence>
<accession>A0A8C5JND3</accession>
<keyword evidence="6" id="KW-1185">Reference proteome</keyword>
<reference evidence="5" key="2">
    <citation type="submission" date="2025-09" db="UniProtKB">
        <authorList>
            <consortium name="Ensembl"/>
        </authorList>
    </citation>
    <scope>IDENTIFICATION</scope>
</reference>
<dbReference type="GO" id="GO:0050660">
    <property type="term" value="F:flavin adenine dinucleotide binding"/>
    <property type="evidence" value="ECO:0007669"/>
    <property type="project" value="InterPro"/>
</dbReference>
<dbReference type="GO" id="GO:0002098">
    <property type="term" value="P:tRNA wobble uridine modification"/>
    <property type="evidence" value="ECO:0007669"/>
    <property type="project" value="TreeGrafter"/>
</dbReference>
<dbReference type="Pfam" id="PF01134">
    <property type="entry name" value="GIDA"/>
    <property type="match status" value="1"/>
</dbReference>
<dbReference type="Ensembl" id="ENSJHYT00000025496.1">
    <property type="protein sequence ID" value="ENSJHYP00000021145.1"/>
    <property type="gene ID" value="ENSJHYG00000015997.1"/>
</dbReference>
<evidence type="ECO:0000313" key="5">
    <source>
        <dbReference type="Ensembl" id="ENSJHYP00000021145.1"/>
    </source>
</evidence>
<reference evidence="5" key="1">
    <citation type="submission" date="2025-08" db="UniProtKB">
        <authorList>
            <consortium name="Ensembl"/>
        </authorList>
    </citation>
    <scope>IDENTIFICATION</scope>
</reference>
<evidence type="ECO:0000313" key="6">
    <source>
        <dbReference type="Proteomes" id="UP000694408"/>
    </source>
</evidence>
<dbReference type="GO" id="GO:0030488">
    <property type="term" value="P:tRNA methylation"/>
    <property type="evidence" value="ECO:0007669"/>
    <property type="project" value="TreeGrafter"/>
</dbReference>
<keyword evidence="2" id="KW-0285">Flavoprotein</keyword>
<protein>
    <recommendedName>
        <fullName evidence="4">MnmG N-terminal domain-containing protein</fullName>
    </recommendedName>
</protein>
<dbReference type="GO" id="GO:0005829">
    <property type="term" value="C:cytosol"/>
    <property type="evidence" value="ECO:0007669"/>
    <property type="project" value="TreeGrafter"/>
</dbReference>
<feature type="domain" description="MnmG N-terminal" evidence="4">
    <location>
        <begin position="2"/>
        <end position="92"/>
    </location>
</feature>
<dbReference type="PANTHER" id="PTHR11806">
    <property type="entry name" value="GLUCOSE INHIBITED DIVISION PROTEIN A"/>
    <property type="match status" value="1"/>
</dbReference>
<evidence type="ECO:0000256" key="2">
    <source>
        <dbReference type="ARBA" id="ARBA00022630"/>
    </source>
</evidence>
<dbReference type="InterPro" id="IPR036188">
    <property type="entry name" value="FAD/NAD-bd_sf"/>
</dbReference>
<dbReference type="InterPro" id="IPR002218">
    <property type="entry name" value="MnmG-rel"/>
</dbReference>
<name>A0A8C5JND3_JUNHY</name>
<dbReference type="InterPro" id="IPR040131">
    <property type="entry name" value="MnmG_N"/>
</dbReference>
<dbReference type="PANTHER" id="PTHR11806:SF0">
    <property type="entry name" value="PROTEIN MTO1 HOMOLOG, MITOCHONDRIAL"/>
    <property type="match status" value="1"/>
</dbReference>
<proteinExistence type="predicted"/>
<evidence type="ECO:0000256" key="3">
    <source>
        <dbReference type="ARBA" id="ARBA00022827"/>
    </source>
</evidence>
<comment type="cofactor">
    <cofactor evidence="1">
        <name>FAD</name>
        <dbReference type="ChEBI" id="CHEBI:57692"/>
    </cofactor>
</comment>
<sequence>MANLPCNPSIGGSAKGIVVREIDALGGIEGKLADKTALQMKVLNMSKGPGVRSLRAQEDKVDYPKAVLAYMEQVKNLTIKEGMAVDLIPSGKALVSETSMQWFEPTIPSQ</sequence>
<dbReference type="Gene3D" id="3.50.50.60">
    <property type="entry name" value="FAD/NAD(P)-binding domain"/>
    <property type="match status" value="1"/>
</dbReference>
<organism evidence="5 6">
    <name type="scientific">Junco hyemalis</name>
    <name type="common">Dark-eyed junco</name>
    <dbReference type="NCBI Taxonomy" id="40217"/>
    <lineage>
        <taxon>Eukaryota</taxon>
        <taxon>Metazoa</taxon>
        <taxon>Chordata</taxon>
        <taxon>Craniata</taxon>
        <taxon>Vertebrata</taxon>
        <taxon>Euteleostomi</taxon>
        <taxon>Archelosauria</taxon>
        <taxon>Archosauria</taxon>
        <taxon>Dinosauria</taxon>
        <taxon>Saurischia</taxon>
        <taxon>Theropoda</taxon>
        <taxon>Coelurosauria</taxon>
        <taxon>Aves</taxon>
        <taxon>Neognathae</taxon>
        <taxon>Neoaves</taxon>
        <taxon>Telluraves</taxon>
        <taxon>Australaves</taxon>
        <taxon>Passeriformes</taxon>
        <taxon>Passerellidae</taxon>
        <taxon>Junco</taxon>
    </lineage>
</organism>
<keyword evidence="3" id="KW-0274">FAD</keyword>